<dbReference type="InterPro" id="IPR043502">
    <property type="entry name" value="DNA/RNA_pol_sf"/>
</dbReference>
<dbReference type="EMBL" id="MHWB01000011">
    <property type="protein sequence ID" value="OHB01585.1"/>
    <property type="molecule type" value="Genomic_DNA"/>
</dbReference>
<proteinExistence type="predicted"/>
<evidence type="ECO:0000313" key="3">
    <source>
        <dbReference type="Proteomes" id="UP000177707"/>
    </source>
</evidence>
<feature type="domain" description="Reverse transcriptase" evidence="1">
    <location>
        <begin position="1"/>
        <end position="276"/>
    </location>
</feature>
<dbReference type="AlphaFoldDB" id="A0A1G2TWA0"/>
<gene>
    <name evidence="2" type="ORF">A3A96_02845</name>
</gene>
<dbReference type="PROSITE" id="PS50878">
    <property type="entry name" value="RT_POL"/>
    <property type="match status" value="1"/>
</dbReference>
<accession>A0A1G2TWA0</accession>
<dbReference type="STRING" id="1802758.A3A96_02845"/>
<reference evidence="2 3" key="1">
    <citation type="journal article" date="2016" name="Nat. Commun.">
        <title>Thousands of microbial genomes shed light on interconnected biogeochemical processes in an aquifer system.</title>
        <authorList>
            <person name="Anantharaman K."/>
            <person name="Brown C.T."/>
            <person name="Hug L.A."/>
            <person name="Sharon I."/>
            <person name="Castelle C.J."/>
            <person name="Probst A.J."/>
            <person name="Thomas B.C."/>
            <person name="Singh A."/>
            <person name="Wilkins M.J."/>
            <person name="Karaoz U."/>
            <person name="Brodie E.L."/>
            <person name="Williams K.H."/>
            <person name="Hubbard S.S."/>
            <person name="Banfield J.F."/>
        </authorList>
    </citation>
    <scope>NUCLEOTIDE SEQUENCE [LARGE SCALE GENOMIC DNA]</scope>
</reference>
<sequence>MKKSSIHYKDIISIENLLLAWEEFLNGKKNKIDAQEFQLNLFDNIISLYNSLQTKTYTHAGYKAFNISDPKPRNIHKAIVRDRLLHHAIYKILYPYFDKLFIHDSYSCRLDKGTHRAINRFRDFGRKVSKNNTKTCWVLKCDIRKFFASINQTILLNILNKHIEDKEIIWLLARVIKSFDSRKESVGLPLGNLTSQLLVNIYMNEFDSWMKHQMKVKYYIRYADDFVILSTDKYYLLELTYKISEFLEENLKLLLHPNKVFIKTLSSGVDFLGWGHFPTHRVLRTATKRRVVKALNENENVSSLMSYSGLLKHGNQFVLQTQINERIKNLLKKD</sequence>
<dbReference type="Pfam" id="PF00078">
    <property type="entry name" value="RVT_1"/>
    <property type="match status" value="1"/>
</dbReference>
<dbReference type="InterPro" id="IPR000477">
    <property type="entry name" value="RT_dom"/>
</dbReference>
<evidence type="ECO:0000313" key="2">
    <source>
        <dbReference type="EMBL" id="OHB01585.1"/>
    </source>
</evidence>
<dbReference type="PANTHER" id="PTHR34047:SF8">
    <property type="entry name" value="PROTEIN YKFC"/>
    <property type="match status" value="1"/>
</dbReference>
<dbReference type="Proteomes" id="UP000177707">
    <property type="component" value="Unassembled WGS sequence"/>
</dbReference>
<protein>
    <recommendedName>
        <fullName evidence="1">Reverse transcriptase domain-containing protein</fullName>
    </recommendedName>
</protein>
<name>A0A1G2TWA0_9BACT</name>
<evidence type="ECO:0000259" key="1">
    <source>
        <dbReference type="PROSITE" id="PS50878"/>
    </source>
</evidence>
<dbReference type="PANTHER" id="PTHR34047">
    <property type="entry name" value="NUCLEAR INTRON MATURASE 1, MITOCHONDRIAL-RELATED"/>
    <property type="match status" value="1"/>
</dbReference>
<dbReference type="SUPFAM" id="SSF56672">
    <property type="entry name" value="DNA/RNA polymerases"/>
    <property type="match status" value="1"/>
</dbReference>
<organism evidence="2 3">
    <name type="scientific">Candidatus Zambryskibacteria bacterium RIFCSPLOWO2_01_FULL_39_39</name>
    <dbReference type="NCBI Taxonomy" id="1802758"/>
    <lineage>
        <taxon>Bacteria</taxon>
        <taxon>Candidatus Zambryskiibacteriota</taxon>
    </lineage>
</organism>
<dbReference type="CDD" id="cd01651">
    <property type="entry name" value="RT_G2_intron"/>
    <property type="match status" value="1"/>
</dbReference>
<comment type="caution">
    <text evidence="2">The sequence shown here is derived from an EMBL/GenBank/DDBJ whole genome shotgun (WGS) entry which is preliminary data.</text>
</comment>
<dbReference type="InterPro" id="IPR051083">
    <property type="entry name" value="GrpII_Intron_Splice-Mob/Def"/>
</dbReference>